<dbReference type="InterPro" id="IPR018796">
    <property type="entry name" value="COA8"/>
</dbReference>
<dbReference type="PANTHER" id="PTHR31107:SF2">
    <property type="entry name" value="CYTOCHROME C OXIDASE ASSEMBLY FACTOR 8"/>
    <property type="match status" value="1"/>
</dbReference>
<evidence type="ECO:0000256" key="7">
    <source>
        <dbReference type="SAM" id="MobiDB-lite"/>
    </source>
</evidence>
<evidence type="ECO:0000256" key="5">
    <source>
        <dbReference type="ARBA" id="ARBA00023128"/>
    </source>
</evidence>
<comment type="subcellular location">
    <subcellularLocation>
        <location evidence="1">Mitochondrion inner membrane</location>
        <topology evidence="1">Peripheral membrane protein</topology>
        <orientation evidence="1">Matrix side</orientation>
    </subcellularLocation>
</comment>
<dbReference type="EMBL" id="JAGFBS010000012">
    <property type="protein sequence ID" value="KAG6376458.1"/>
    <property type="molecule type" value="Genomic_DNA"/>
</dbReference>
<evidence type="ECO:0000313" key="9">
    <source>
        <dbReference type="Proteomes" id="UP000683000"/>
    </source>
</evidence>
<keyword evidence="4" id="KW-0809">Transit peptide</keyword>
<reference evidence="8" key="1">
    <citation type="submission" date="2021-03" db="EMBL/GenBank/DDBJ databases">
        <title>Evolutionary innovations through gain and loss of genes in the ectomycorrhizal Boletales.</title>
        <authorList>
            <person name="Wu G."/>
            <person name="Miyauchi S."/>
            <person name="Morin E."/>
            <person name="Yang Z.-L."/>
            <person name="Xu J."/>
            <person name="Martin F.M."/>
        </authorList>
    </citation>
    <scope>NUCLEOTIDE SEQUENCE</scope>
    <source>
        <strain evidence="8">BR01</strain>
    </source>
</reference>
<keyword evidence="5" id="KW-0496">Mitochondrion</keyword>
<feature type="region of interest" description="Disordered" evidence="7">
    <location>
        <begin position="1"/>
        <end position="60"/>
    </location>
</feature>
<dbReference type="GO" id="GO:0005743">
    <property type="term" value="C:mitochondrial inner membrane"/>
    <property type="evidence" value="ECO:0007669"/>
    <property type="project" value="UniProtKB-SubCell"/>
</dbReference>
<comment type="caution">
    <text evidence="8">The sequence shown here is derived from an EMBL/GenBank/DDBJ whole genome shotgun (WGS) entry which is preliminary data.</text>
</comment>
<keyword evidence="3" id="KW-0999">Mitochondrion inner membrane</keyword>
<evidence type="ECO:0000256" key="1">
    <source>
        <dbReference type="ARBA" id="ARBA00004443"/>
    </source>
</evidence>
<dbReference type="AlphaFoldDB" id="A0A8I3AAP9"/>
<evidence type="ECO:0000256" key="3">
    <source>
        <dbReference type="ARBA" id="ARBA00022792"/>
    </source>
</evidence>
<sequence length="174" mass="20558">MTMHHQRRALATLSRSLHVSRTSRHLVGPNDPISNLRPIIYTDTPTPPASQSRAQPESHLPHPYSLHEFTDVTHDHTLELQYTLAREQLDAFNHNYWTDSNTRFETAKQSVLASIPESASSETRENAFSEFYKKWVMQERTRQDEYSDEWRKRNWDTILLAARIELQRFKQRIL</sequence>
<dbReference type="Pfam" id="PF10231">
    <property type="entry name" value="COA8"/>
    <property type="match status" value="1"/>
</dbReference>
<proteinExistence type="inferred from homology"/>
<keyword evidence="9" id="KW-1185">Reference proteome</keyword>
<evidence type="ECO:0000256" key="6">
    <source>
        <dbReference type="ARBA" id="ARBA00023136"/>
    </source>
</evidence>
<keyword evidence="6" id="KW-0472">Membrane</keyword>
<dbReference type="PANTHER" id="PTHR31107">
    <property type="entry name" value="APOPTOGENIC PROTEIN 1, MITOCHONDRIAL"/>
    <property type="match status" value="1"/>
</dbReference>
<dbReference type="Proteomes" id="UP000683000">
    <property type="component" value="Unassembled WGS sequence"/>
</dbReference>
<protein>
    <submittedName>
        <fullName evidence="8">Uncharacterized protein</fullName>
    </submittedName>
</protein>
<dbReference type="OrthoDB" id="6246201at2759"/>
<dbReference type="GO" id="GO:0097193">
    <property type="term" value="P:intrinsic apoptotic signaling pathway"/>
    <property type="evidence" value="ECO:0007669"/>
    <property type="project" value="InterPro"/>
</dbReference>
<comment type="similarity">
    <text evidence="2">Belongs to the COA8 family.</text>
</comment>
<evidence type="ECO:0000256" key="2">
    <source>
        <dbReference type="ARBA" id="ARBA00005453"/>
    </source>
</evidence>
<organism evidence="8 9">
    <name type="scientific">Boletus reticuloceps</name>
    <dbReference type="NCBI Taxonomy" id="495285"/>
    <lineage>
        <taxon>Eukaryota</taxon>
        <taxon>Fungi</taxon>
        <taxon>Dikarya</taxon>
        <taxon>Basidiomycota</taxon>
        <taxon>Agaricomycotina</taxon>
        <taxon>Agaricomycetes</taxon>
        <taxon>Agaricomycetidae</taxon>
        <taxon>Boletales</taxon>
        <taxon>Boletineae</taxon>
        <taxon>Boletaceae</taxon>
        <taxon>Boletoideae</taxon>
        <taxon>Boletus</taxon>
    </lineage>
</organism>
<evidence type="ECO:0000256" key="4">
    <source>
        <dbReference type="ARBA" id="ARBA00022946"/>
    </source>
</evidence>
<name>A0A8I3AAP9_9AGAM</name>
<accession>A0A8I3AAP9</accession>
<gene>
    <name evidence="8" type="ORF">JVT61DRAFT_2448</name>
</gene>
<evidence type="ECO:0000313" key="8">
    <source>
        <dbReference type="EMBL" id="KAG6376458.1"/>
    </source>
</evidence>